<gene>
    <name evidence="1" type="ORF">K6Q96_08950</name>
</gene>
<evidence type="ECO:0000313" key="1">
    <source>
        <dbReference type="EMBL" id="USH01068.1"/>
    </source>
</evidence>
<evidence type="ECO:0000313" key="2">
    <source>
        <dbReference type="Proteomes" id="UP001056255"/>
    </source>
</evidence>
<organism evidence="1 2">
    <name type="scientific">Grimontia kaedaensis</name>
    <dbReference type="NCBI Taxonomy" id="2872157"/>
    <lineage>
        <taxon>Bacteria</taxon>
        <taxon>Pseudomonadati</taxon>
        <taxon>Pseudomonadota</taxon>
        <taxon>Gammaproteobacteria</taxon>
        <taxon>Vibrionales</taxon>
        <taxon>Vibrionaceae</taxon>
        <taxon>Grimontia</taxon>
    </lineage>
</organism>
<proteinExistence type="predicted"/>
<dbReference type="InterPro" id="IPR014972">
    <property type="entry name" value="Phage_Mu_Gp37"/>
</dbReference>
<dbReference type="Pfam" id="PF08873">
    <property type="entry name" value="Phage_Mu_Gp37"/>
    <property type="match status" value="1"/>
</dbReference>
<protein>
    <submittedName>
        <fullName evidence="1">DUF1834 family protein</fullName>
    </submittedName>
</protein>
<reference evidence="1" key="1">
    <citation type="submission" date="2021-08" db="EMBL/GenBank/DDBJ databases">
        <authorList>
            <person name="Sakaguchi M."/>
            <person name="Kikuchi T."/>
            <person name="Urbanczyk H."/>
        </authorList>
    </citation>
    <scope>NUCLEOTIDE SEQUENCE</scope>
    <source>
        <strain evidence="1">020920N</strain>
    </source>
</reference>
<name>A0ABY4WNH4_9GAMM</name>
<keyword evidence="2" id="KW-1185">Reference proteome</keyword>
<dbReference type="EMBL" id="CP082275">
    <property type="protein sequence ID" value="USH01068.1"/>
    <property type="molecule type" value="Genomic_DNA"/>
</dbReference>
<dbReference type="RefSeq" id="WP_251875118.1">
    <property type="nucleotide sequence ID" value="NZ_CP082275.1"/>
</dbReference>
<dbReference type="Proteomes" id="UP001056255">
    <property type="component" value="Chromosome I"/>
</dbReference>
<accession>A0ABY4WNH4</accession>
<sequence>MRLTALRQAIITTIRAKLPALAAVDSHPGRFNLDELRRIVTRLPAVRVALMAVPDTGEVQTGERDITVRLAAFVMTGDKRRLPKDEAALAIVEALLDMVPTQRWGMTALTGAEKVSAENLFSGSVDKQGVALWAVTWSQTLRIGEDIWQGGVLPSEVYLNDDREQDGKAGAYDKVTP</sequence>